<keyword evidence="12" id="KW-1185">Reference proteome</keyword>
<gene>
    <name evidence="11" type="ORF">SAMN04515666_105439</name>
</gene>
<comment type="similarity">
    <text evidence="9">Belongs to the binding-protein-dependent transport system permease family.</text>
</comment>
<dbReference type="Proteomes" id="UP000199664">
    <property type="component" value="Unassembled WGS sequence"/>
</dbReference>
<keyword evidence="5" id="KW-0571">Peptide transport</keyword>
<evidence type="ECO:0000256" key="7">
    <source>
        <dbReference type="ARBA" id="ARBA00022989"/>
    </source>
</evidence>
<dbReference type="CDD" id="cd06261">
    <property type="entry name" value="TM_PBP2"/>
    <property type="match status" value="1"/>
</dbReference>
<evidence type="ECO:0000256" key="2">
    <source>
        <dbReference type="ARBA" id="ARBA00022448"/>
    </source>
</evidence>
<dbReference type="GO" id="GO:0015031">
    <property type="term" value="P:protein transport"/>
    <property type="evidence" value="ECO:0007669"/>
    <property type="project" value="UniProtKB-KW"/>
</dbReference>
<evidence type="ECO:0000313" key="11">
    <source>
        <dbReference type="EMBL" id="SEL82439.1"/>
    </source>
</evidence>
<dbReference type="GO" id="GO:0005886">
    <property type="term" value="C:plasma membrane"/>
    <property type="evidence" value="ECO:0007669"/>
    <property type="project" value="UniProtKB-SubCell"/>
</dbReference>
<dbReference type="GO" id="GO:0071916">
    <property type="term" value="F:dipeptide transmembrane transporter activity"/>
    <property type="evidence" value="ECO:0007669"/>
    <property type="project" value="TreeGrafter"/>
</dbReference>
<organism evidence="11 12">
    <name type="scientific">Bosea lupini</name>
    <dbReference type="NCBI Taxonomy" id="1036779"/>
    <lineage>
        <taxon>Bacteria</taxon>
        <taxon>Pseudomonadati</taxon>
        <taxon>Pseudomonadota</taxon>
        <taxon>Alphaproteobacteria</taxon>
        <taxon>Hyphomicrobiales</taxon>
        <taxon>Boseaceae</taxon>
        <taxon>Bosea</taxon>
    </lineage>
</organism>
<dbReference type="PROSITE" id="PS50928">
    <property type="entry name" value="ABC_TM1"/>
    <property type="match status" value="1"/>
</dbReference>
<keyword evidence="4 9" id="KW-0812">Transmembrane</keyword>
<feature type="transmembrane region" description="Helical" evidence="9">
    <location>
        <begin position="201"/>
        <end position="228"/>
    </location>
</feature>
<evidence type="ECO:0000256" key="9">
    <source>
        <dbReference type="RuleBase" id="RU363032"/>
    </source>
</evidence>
<reference evidence="12" key="1">
    <citation type="submission" date="2016-10" db="EMBL/GenBank/DDBJ databases">
        <authorList>
            <person name="Varghese N."/>
            <person name="Submissions S."/>
        </authorList>
    </citation>
    <scope>NUCLEOTIDE SEQUENCE [LARGE SCALE GENOMIC DNA]</scope>
    <source>
        <strain evidence="12">LMG 26383,CCUG 61248,R- 45681</strain>
    </source>
</reference>
<evidence type="ECO:0000256" key="6">
    <source>
        <dbReference type="ARBA" id="ARBA00022927"/>
    </source>
</evidence>
<evidence type="ECO:0000256" key="8">
    <source>
        <dbReference type="ARBA" id="ARBA00023136"/>
    </source>
</evidence>
<dbReference type="InterPro" id="IPR050366">
    <property type="entry name" value="BP-dependent_transpt_permease"/>
</dbReference>
<keyword evidence="6" id="KW-0653">Protein transport</keyword>
<dbReference type="SUPFAM" id="SSF161098">
    <property type="entry name" value="MetI-like"/>
    <property type="match status" value="1"/>
</dbReference>
<accession>A0A1H7TD43</accession>
<dbReference type="AlphaFoldDB" id="A0A1H7TD43"/>
<proteinExistence type="inferred from homology"/>
<evidence type="ECO:0000259" key="10">
    <source>
        <dbReference type="PROSITE" id="PS50928"/>
    </source>
</evidence>
<dbReference type="STRING" id="1036779.SAMN04515666_105439"/>
<feature type="transmembrane region" description="Helical" evidence="9">
    <location>
        <begin position="83"/>
        <end position="104"/>
    </location>
</feature>
<keyword evidence="7 9" id="KW-1133">Transmembrane helix</keyword>
<evidence type="ECO:0000256" key="5">
    <source>
        <dbReference type="ARBA" id="ARBA00022856"/>
    </source>
</evidence>
<dbReference type="Pfam" id="PF12911">
    <property type="entry name" value="OppC_N"/>
    <property type="match status" value="1"/>
</dbReference>
<feature type="transmembrane region" description="Helical" evidence="9">
    <location>
        <begin position="23"/>
        <end position="42"/>
    </location>
</feature>
<feature type="transmembrane region" description="Helical" evidence="9">
    <location>
        <begin position="248"/>
        <end position="269"/>
    </location>
</feature>
<dbReference type="PANTHER" id="PTHR43386">
    <property type="entry name" value="OLIGOPEPTIDE TRANSPORT SYSTEM PERMEASE PROTEIN APPC"/>
    <property type="match status" value="1"/>
</dbReference>
<dbReference type="EMBL" id="FOAN01000005">
    <property type="protein sequence ID" value="SEL82439.1"/>
    <property type="molecule type" value="Genomic_DNA"/>
</dbReference>
<evidence type="ECO:0000313" key="12">
    <source>
        <dbReference type="Proteomes" id="UP000199664"/>
    </source>
</evidence>
<feature type="domain" description="ABC transmembrane type-1" evidence="10">
    <location>
        <begin position="81"/>
        <end position="270"/>
    </location>
</feature>
<feature type="transmembrane region" description="Helical" evidence="9">
    <location>
        <begin position="145"/>
        <end position="163"/>
    </location>
</feature>
<feature type="transmembrane region" description="Helical" evidence="9">
    <location>
        <begin position="116"/>
        <end position="139"/>
    </location>
</feature>
<protein>
    <submittedName>
        <fullName evidence="11">Peptide/nickel transport system permease protein</fullName>
    </submittedName>
</protein>
<keyword evidence="2 9" id="KW-0813">Transport</keyword>
<dbReference type="PANTHER" id="PTHR43386:SF1">
    <property type="entry name" value="D,D-DIPEPTIDE TRANSPORT SYSTEM PERMEASE PROTEIN DDPC-RELATED"/>
    <property type="match status" value="1"/>
</dbReference>
<dbReference type="InterPro" id="IPR035906">
    <property type="entry name" value="MetI-like_sf"/>
</dbReference>
<comment type="subcellular location">
    <subcellularLocation>
        <location evidence="1 9">Cell membrane</location>
        <topology evidence="1 9">Multi-pass membrane protein</topology>
    </subcellularLocation>
</comment>
<evidence type="ECO:0000256" key="1">
    <source>
        <dbReference type="ARBA" id="ARBA00004651"/>
    </source>
</evidence>
<dbReference type="RefSeq" id="WP_091836962.1">
    <property type="nucleotide sequence ID" value="NZ_FOAN01000005.1"/>
</dbReference>
<name>A0A1H7TD43_9HYPH</name>
<dbReference type="InterPro" id="IPR025966">
    <property type="entry name" value="OppC_N"/>
</dbReference>
<dbReference type="InterPro" id="IPR000515">
    <property type="entry name" value="MetI-like"/>
</dbReference>
<dbReference type="Pfam" id="PF00528">
    <property type="entry name" value="BPD_transp_1"/>
    <property type="match status" value="1"/>
</dbReference>
<evidence type="ECO:0000256" key="3">
    <source>
        <dbReference type="ARBA" id="ARBA00022475"/>
    </source>
</evidence>
<dbReference type="OrthoDB" id="9783218at2"/>
<evidence type="ECO:0000256" key="4">
    <source>
        <dbReference type="ARBA" id="ARBA00022692"/>
    </source>
</evidence>
<dbReference type="Gene3D" id="1.10.3720.10">
    <property type="entry name" value="MetI-like"/>
    <property type="match status" value="1"/>
</dbReference>
<sequence length="275" mass="29138">MSIADATLIPTTKRAWLTPARTTGLVLLGLLALFALLGPLLVSVDPTEQDFAASLASPGSDYWLGADHYGRSMLARLSHGARLSFGMALLTVATAAVPGILLGLLSAWRGGWLERLLELVSTVLLALPGLLLVLILLAFAPGTFGPLYLGLALTLWIEFYRVTRVTAAGVLKQTHVEAARLLGFGTGYILRSLVLPEIRPILITLAAFAMSTAIIAISTLSAISVGLRPPTPELGAMIVELLPYYAEAPLHVLMPGILIFLLVLGLQLATRSDLG</sequence>
<keyword evidence="8 9" id="KW-0472">Membrane</keyword>
<keyword evidence="3" id="KW-1003">Cell membrane</keyword>